<dbReference type="GeneID" id="106464371"/>
<name>A0ABM1BDU0_LIMPO</name>
<dbReference type="RefSeq" id="XP_013779962.1">
    <property type="nucleotide sequence ID" value="XM_013924508.2"/>
</dbReference>
<proteinExistence type="predicted"/>
<sequence length="204" mass="23272">MKSIRNAYRLSFRFSCFYSARFLQSLLYQTLVSLVLCRKSCKMSGRLVLALCILDLLGFSHAINCYQCSWDGVSENKQEIEQKMKNIDDTEEEANINPIVYPLLSKDQMPVMPKKDALKKNCTHCTIYGGVCVKWVLFSSGVTLNATWMCVFSSEREGCFTQHVSNGLRKEVCFCDADFCNRAPEVTITFVRIALLTFLIHLLT</sequence>
<dbReference type="Proteomes" id="UP000694941">
    <property type="component" value="Unplaced"/>
</dbReference>
<keyword evidence="1" id="KW-1185">Reference proteome</keyword>
<accession>A0ABM1BDU0</accession>
<evidence type="ECO:0000313" key="2">
    <source>
        <dbReference type="RefSeq" id="XP_013779962.1"/>
    </source>
</evidence>
<reference evidence="2" key="1">
    <citation type="submission" date="2025-08" db="UniProtKB">
        <authorList>
            <consortium name="RefSeq"/>
        </authorList>
    </citation>
    <scope>IDENTIFICATION</scope>
    <source>
        <tissue evidence="2">Muscle</tissue>
    </source>
</reference>
<gene>
    <name evidence="2" type="primary">LOC106464371</name>
</gene>
<organism evidence="1 2">
    <name type="scientific">Limulus polyphemus</name>
    <name type="common">Atlantic horseshoe crab</name>
    <dbReference type="NCBI Taxonomy" id="6850"/>
    <lineage>
        <taxon>Eukaryota</taxon>
        <taxon>Metazoa</taxon>
        <taxon>Ecdysozoa</taxon>
        <taxon>Arthropoda</taxon>
        <taxon>Chelicerata</taxon>
        <taxon>Merostomata</taxon>
        <taxon>Xiphosura</taxon>
        <taxon>Limulidae</taxon>
        <taxon>Limulus</taxon>
    </lineage>
</organism>
<evidence type="ECO:0000313" key="1">
    <source>
        <dbReference type="Proteomes" id="UP000694941"/>
    </source>
</evidence>
<protein>
    <submittedName>
        <fullName evidence="2">Uncharacterized protein LOC106464371</fullName>
    </submittedName>
</protein>